<feature type="transmembrane region" description="Helical" evidence="1">
    <location>
        <begin position="99"/>
        <end position="120"/>
    </location>
</feature>
<accession>A0AAP4F0A2</accession>
<dbReference type="Proteomes" id="UP001300383">
    <property type="component" value="Unassembled WGS sequence"/>
</dbReference>
<dbReference type="EMBL" id="JASGBQ010000003">
    <property type="protein sequence ID" value="MDI9241528.1"/>
    <property type="molecule type" value="Genomic_DNA"/>
</dbReference>
<dbReference type="Pfam" id="PF12164">
    <property type="entry name" value="SporV_AA"/>
    <property type="match status" value="1"/>
</dbReference>
<keyword evidence="1" id="KW-1133">Transmembrane helix</keyword>
<dbReference type="InterPro" id="IPR038548">
    <property type="entry name" value="SporV_AA_N_sf"/>
</dbReference>
<sequence>MSEVLYLKLNQNTEVHEKEVFLSQLGSIWCRDKTIESKCKAIKVMNIHANKKERYVVSVMDLITRMEKLCEQVEINNVGETDCIIDYQPKPEGRPVWDWIKAALVCAVSFFGAAFAIMTFNNDGDVSRLFQSIYSQVMGIDPSGPTILELTYSIGLPIGILVFFNHFSKAALSKDPTPIEVQMRTYEKDVNSTLIQNAEREESGIDVS</sequence>
<dbReference type="RefSeq" id="WP_283230036.1">
    <property type="nucleotide sequence ID" value="NZ_JASGBQ010000003.1"/>
</dbReference>
<name>A0AAP4F0A2_9FIRM</name>
<dbReference type="InterPro" id="IPR021997">
    <property type="entry name" value="SporV_AA"/>
</dbReference>
<evidence type="ECO:0000313" key="3">
    <source>
        <dbReference type="EMBL" id="MDI9241528.1"/>
    </source>
</evidence>
<evidence type="ECO:0000313" key="4">
    <source>
        <dbReference type="Proteomes" id="UP001300383"/>
    </source>
</evidence>
<proteinExistence type="predicted"/>
<dbReference type="Gene3D" id="2.60.480.10">
    <property type="entry name" value="eubacterium ventriosum atcc domain"/>
    <property type="match status" value="1"/>
</dbReference>
<comment type="caution">
    <text evidence="3">The sequence shown here is derived from an EMBL/GenBank/DDBJ whole genome shotgun (WGS) entry which is preliminary data.</text>
</comment>
<keyword evidence="4" id="KW-1185">Reference proteome</keyword>
<protein>
    <submittedName>
        <fullName evidence="3">Stage V sporulation protein AA</fullName>
    </submittedName>
</protein>
<reference evidence="3 4" key="1">
    <citation type="submission" date="2023-05" db="EMBL/GenBank/DDBJ databases">
        <title>[ruminococcus] sp. nov., isolated from a pig farm feces dump.</title>
        <authorList>
            <person name="Chang Y.-H."/>
        </authorList>
    </citation>
    <scope>NUCLEOTIDE SEQUENCE [LARGE SCALE GENOMIC DNA]</scope>
    <source>
        <strain evidence="3 4">YH-rum2234</strain>
    </source>
</reference>
<dbReference type="AlphaFoldDB" id="A0AAP4F0A2"/>
<feature type="domain" description="Stage V sporulation protein AA" evidence="2">
    <location>
        <begin position="3"/>
        <end position="89"/>
    </location>
</feature>
<evidence type="ECO:0000256" key="1">
    <source>
        <dbReference type="SAM" id="Phobius"/>
    </source>
</evidence>
<keyword evidence="1" id="KW-0472">Membrane</keyword>
<organism evidence="3 4">
    <name type="scientific">Fusibacillus kribbianus</name>
    <dbReference type="NCBI Taxonomy" id="3044208"/>
    <lineage>
        <taxon>Bacteria</taxon>
        <taxon>Bacillati</taxon>
        <taxon>Bacillota</taxon>
        <taxon>Clostridia</taxon>
        <taxon>Lachnospirales</taxon>
        <taxon>Lachnospiraceae</taxon>
        <taxon>Fusibacillus</taxon>
    </lineage>
</organism>
<gene>
    <name evidence="3" type="ORF">QJ036_03420</name>
</gene>
<evidence type="ECO:0000259" key="2">
    <source>
        <dbReference type="Pfam" id="PF12164"/>
    </source>
</evidence>
<feature type="transmembrane region" description="Helical" evidence="1">
    <location>
        <begin position="146"/>
        <end position="164"/>
    </location>
</feature>
<keyword evidence="1" id="KW-0812">Transmembrane</keyword>